<dbReference type="HOGENOM" id="CLU_061511_1_0_9"/>
<reference evidence="3 4" key="1">
    <citation type="journal article" date="2004" name="Nucleic Acids Res.">
        <title>Genome sequence of Symbiobacterium thermophilum, an uncultivable bacterium that depends on microbial commensalism.</title>
        <authorList>
            <person name="Ueda K."/>
            <person name="Yamashita A."/>
            <person name="Ishikawa J."/>
            <person name="Shimada M."/>
            <person name="Watsuji T."/>
            <person name="Morimura K."/>
            <person name="Ikeda H."/>
            <person name="Hattori M."/>
            <person name="Beppu T."/>
        </authorList>
    </citation>
    <scope>NUCLEOTIDE SEQUENCE [LARGE SCALE GENOMIC DNA]</scope>
    <source>
        <strain evidence="4">T / IAM 14863</strain>
    </source>
</reference>
<evidence type="ECO:0000259" key="1">
    <source>
        <dbReference type="Pfam" id="PF00126"/>
    </source>
</evidence>
<organism evidence="3 4">
    <name type="scientific">Symbiobacterium thermophilum (strain DSM 24528 / JCM 14929 / IAM 14863 / T)</name>
    <dbReference type="NCBI Taxonomy" id="292459"/>
    <lineage>
        <taxon>Bacteria</taxon>
        <taxon>Bacillati</taxon>
        <taxon>Bacillota</taxon>
        <taxon>Clostridia</taxon>
        <taxon>Eubacteriales</taxon>
        <taxon>Symbiobacteriaceae</taxon>
        <taxon>Symbiobacterium</taxon>
    </lineage>
</organism>
<evidence type="ECO:0000259" key="2">
    <source>
        <dbReference type="Pfam" id="PF12849"/>
    </source>
</evidence>
<dbReference type="GO" id="GO:0003700">
    <property type="term" value="F:DNA-binding transcription factor activity"/>
    <property type="evidence" value="ECO:0007669"/>
    <property type="project" value="InterPro"/>
</dbReference>
<dbReference type="EMBL" id="AP006840">
    <property type="protein sequence ID" value="BAD39370.1"/>
    <property type="molecule type" value="Genomic_DNA"/>
</dbReference>
<dbReference type="KEGG" id="sth:STH385"/>
<dbReference type="eggNOG" id="COG2998">
    <property type="taxonomic scope" value="Bacteria"/>
</dbReference>
<dbReference type="Pfam" id="PF00126">
    <property type="entry name" value="HTH_1"/>
    <property type="match status" value="1"/>
</dbReference>
<name>Q67SH3_SYMTH</name>
<dbReference type="Gene3D" id="1.10.10.10">
    <property type="entry name" value="Winged helix-like DNA-binding domain superfamily/Winged helix DNA-binding domain"/>
    <property type="match status" value="1"/>
</dbReference>
<dbReference type="eggNOG" id="COG2005">
    <property type="taxonomic scope" value="Bacteria"/>
</dbReference>
<keyword evidence="4" id="KW-1185">Reference proteome</keyword>
<dbReference type="InterPro" id="IPR036390">
    <property type="entry name" value="WH_DNA-bd_sf"/>
</dbReference>
<dbReference type="Proteomes" id="UP000000417">
    <property type="component" value="Chromosome"/>
</dbReference>
<evidence type="ECO:0000313" key="4">
    <source>
        <dbReference type="Proteomes" id="UP000000417"/>
    </source>
</evidence>
<evidence type="ECO:0000313" key="3">
    <source>
        <dbReference type="EMBL" id="BAD39370.1"/>
    </source>
</evidence>
<dbReference type="PANTHER" id="PTHR37945:SF1">
    <property type="entry name" value="EXTRACELLULAR TUNGSTATE BINDING PROTEIN"/>
    <property type="match status" value="1"/>
</dbReference>
<accession>Q67SH3</accession>
<feature type="domain" description="PBP" evidence="2">
    <location>
        <begin position="112"/>
        <end position="330"/>
    </location>
</feature>
<dbReference type="SUPFAM" id="SSF53850">
    <property type="entry name" value="Periplasmic binding protein-like II"/>
    <property type="match status" value="1"/>
</dbReference>
<dbReference type="STRING" id="292459.STH385"/>
<gene>
    <name evidence="3" type="ordered locus">STH385</name>
</gene>
<dbReference type="PANTHER" id="PTHR37945">
    <property type="entry name" value="EXTRACELLULAR TUNGSTATE BINDING PROTEIN"/>
    <property type="match status" value="1"/>
</dbReference>
<dbReference type="OrthoDB" id="186379at2"/>
<dbReference type="SUPFAM" id="SSF46785">
    <property type="entry name" value="Winged helix' DNA-binding domain"/>
    <property type="match status" value="1"/>
</dbReference>
<sequence length="353" mass="37972">MPADYRPLLARDDQFDRICAILGAVAEQGSLRKATEVLGVSYRYAWGLIRRAEEEIGTPLLVRRVGGASGGGAELTPTAQDLLRRHRLLRREAAAILGPERADAALERPLLMASTIGPVEVGLVDALVGAYRAETGQWVRYIAAGSGQALDLGRAGRVDLALVHAPELEERFLAEGYGTGRYPLAQNDFVVCGPADDPARVRQAASAVDAMRRIAEGRHPFVSRNDQSGTNVRELRLWQLAGISPEPPWYEPWPLGGQGNIATLRHAAAIGAYTLIDSATLVMACPEGYAGLFRGDPALVNQFCLIPVNPELFPFVNGAGARRFAEWATGPAGRAVVRAFGTAAYGEPLFRLP</sequence>
<dbReference type="InterPro" id="IPR036388">
    <property type="entry name" value="WH-like_DNA-bd_sf"/>
</dbReference>
<dbReference type="InterPro" id="IPR024370">
    <property type="entry name" value="PBP_domain"/>
</dbReference>
<dbReference type="Gene3D" id="3.40.190.10">
    <property type="entry name" value="Periplasmic binding protein-like II"/>
    <property type="match status" value="2"/>
</dbReference>
<dbReference type="InterPro" id="IPR000847">
    <property type="entry name" value="LysR_HTH_N"/>
</dbReference>
<feature type="domain" description="HTH lysR-type" evidence="1">
    <location>
        <begin position="22"/>
        <end position="79"/>
    </location>
</feature>
<dbReference type="Pfam" id="PF12849">
    <property type="entry name" value="PBP_like_2"/>
    <property type="match status" value="1"/>
</dbReference>
<dbReference type="InterPro" id="IPR052738">
    <property type="entry name" value="ABC-Tungstate_binding"/>
</dbReference>
<dbReference type="RefSeq" id="WP_011194519.1">
    <property type="nucleotide sequence ID" value="NC_006177.1"/>
</dbReference>
<proteinExistence type="predicted"/>
<protein>
    <submittedName>
        <fullName evidence="3">Tungstate ABC transporter substrate-binding protein</fullName>
    </submittedName>
</protein>
<dbReference type="AlphaFoldDB" id="Q67SH3"/>